<dbReference type="AlphaFoldDB" id="A0A101XQI1"/>
<dbReference type="GO" id="GO:0005576">
    <property type="term" value="C:extracellular region"/>
    <property type="evidence" value="ECO:0007669"/>
    <property type="project" value="UniProtKB-SubCell"/>
</dbReference>
<dbReference type="InterPro" id="IPR010810">
    <property type="entry name" value="Flagellin_hook_IN_motif"/>
</dbReference>
<feature type="domain" description="Flagellar hook-associated protein 2 C-terminal" evidence="8">
    <location>
        <begin position="244"/>
        <end position="504"/>
    </location>
</feature>
<dbReference type="GO" id="GO:0071973">
    <property type="term" value="P:bacterial-type flagellum-dependent cell motility"/>
    <property type="evidence" value="ECO:0007669"/>
    <property type="project" value="TreeGrafter"/>
</dbReference>
<dbReference type="InterPro" id="IPR040026">
    <property type="entry name" value="FliD"/>
</dbReference>
<keyword evidence="4 5" id="KW-0975">Bacterial flagellum</keyword>
<evidence type="ECO:0000256" key="3">
    <source>
        <dbReference type="ARBA" id="ARBA00023054"/>
    </source>
</evidence>
<evidence type="ECO:0000256" key="5">
    <source>
        <dbReference type="RuleBase" id="RU362066"/>
    </source>
</evidence>
<comment type="caution">
    <text evidence="9">The sequence shown here is derived from an EMBL/GenBank/DDBJ whole genome shotgun (WGS) entry which is preliminary data.</text>
</comment>
<feature type="region of interest" description="Disordered" evidence="6">
    <location>
        <begin position="1"/>
        <end position="26"/>
    </location>
</feature>
<gene>
    <name evidence="9" type="ORF">ATW55_13185</name>
</gene>
<keyword evidence="5" id="KW-0964">Secreted</keyword>
<evidence type="ECO:0000259" key="7">
    <source>
        <dbReference type="Pfam" id="PF02465"/>
    </source>
</evidence>
<evidence type="ECO:0000313" key="9">
    <source>
        <dbReference type="EMBL" id="KUO95698.1"/>
    </source>
</evidence>
<evidence type="ECO:0000256" key="2">
    <source>
        <dbReference type="ARBA" id="ARBA00011255"/>
    </source>
</evidence>
<sequence length="534" mass="53772">MGKRKIPVKKRKKAKKKTKKGDFHMSMPGGLLNQLNSIPNAGGIGVPVSQYATQMQSVLETQLLTIPNQEISGYQAQSGALSSLQSALLTLQSAVQTLTGAGTWNQVNASINVSGVTVSAGIGAVPGTYQMNITSLATGQLDVGSVTQSSESGTSTLASGSFTITPTSGTATTINVTSGESLDALVSAINQAQSGVIAGIIQNNGSYQLTMSSRQTGSNAGFTLADVSGTVVAAGLGESMIVAASNATATLDGISISSQTNTFTDIAPGISVTANNTGSGTLSVTANTQGTLSAVNQFMSAYNDVVDLIKNDSTYTKGTNGSPGTLGPLATDATAQSALQMLPQAIMQSIGGSGTLTNLAQAGIVLDPTTGHLEFQSTSGFSVTTSSGTTTSAPNVSLTDGQTTFTNLLNQNPTALENLFGVIQTPANTGIPTSGVLGAVQNALNVFVGHGSNLGTISSEQTSLAAQIKQTNAYITQVTNEINQQVATFTSQLNALNTALANNQSSAQSILALINGGTSASSSSSSSSSGSSIP</sequence>
<dbReference type="PANTHER" id="PTHR30288">
    <property type="entry name" value="FLAGELLAR CAP/ASSEMBLY PROTEIN FLID"/>
    <property type="match status" value="1"/>
</dbReference>
<feature type="compositionally biased region" description="Basic residues" evidence="6">
    <location>
        <begin position="1"/>
        <end position="19"/>
    </location>
</feature>
<accession>A0A101XQI1</accession>
<dbReference type="InterPro" id="IPR010809">
    <property type="entry name" value="FliD_C"/>
</dbReference>
<dbReference type="PANTHER" id="PTHR30288:SF0">
    <property type="entry name" value="FLAGELLAR HOOK-ASSOCIATED PROTEIN 2"/>
    <property type="match status" value="1"/>
</dbReference>
<organism evidence="9 10">
    <name type="scientific">Ferroacidibacillus organovorans</name>
    <dbReference type="NCBI Taxonomy" id="1765683"/>
    <lineage>
        <taxon>Bacteria</taxon>
        <taxon>Bacillati</taxon>
        <taxon>Bacillota</taxon>
        <taxon>Bacilli</taxon>
        <taxon>Bacillales</taxon>
        <taxon>Alicyclobacillaceae</taxon>
        <taxon>Ferroacidibacillus</taxon>
    </lineage>
</organism>
<dbReference type="Proteomes" id="UP000053557">
    <property type="component" value="Unassembled WGS sequence"/>
</dbReference>
<keyword evidence="10" id="KW-1185">Reference proteome</keyword>
<evidence type="ECO:0000256" key="1">
    <source>
        <dbReference type="ARBA" id="ARBA00009764"/>
    </source>
</evidence>
<feature type="domain" description="Flagellar hook-associated protein 2 N-terminal" evidence="7">
    <location>
        <begin position="46"/>
        <end position="140"/>
    </location>
</feature>
<dbReference type="Pfam" id="PF07195">
    <property type="entry name" value="FliD_C"/>
    <property type="match status" value="1"/>
</dbReference>
<dbReference type="GO" id="GO:0007155">
    <property type="term" value="P:cell adhesion"/>
    <property type="evidence" value="ECO:0007669"/>
    <property type="project" value="InterPro"/>
</dbReference>
<dbReference type="Pfam" id="PF07196">
    <property type="entry name" value="Flagellin_IN"/>
    <property type="match status" value="1"/>
</dbReference>
<comment type="similarity">
    <text evidence="1 5">Belongs to the FliD family.</text>
</comment>
<keyword evidence="3" id="KW-0175">Coiled coil</keyword>
<proteinExistence type="inferred from homology"/>
<dbReference type="EMBL" id="LPVJ01000038">
    <property type="protein sequence ID" value="KUO95698.1"/>
    <property type="molecule type" value="Genomic_DNA"/>
</dbReference>
<comment type="subunit">
    <text evidence="2 5">Homopentamer.</text>
</comment>
<dbReference type="Pfam" id="PF02465">
    <property type="entry name" value="FliD_N"/>
    <property type="match status" value="1"/>
</dbReference>
<dbReference type="InterPro" id="IPR003481">
    <property type="entry name" value="FliD_N"/>
</dbReference>
<dbReference type="GO" id="GO:0009424">
    <property type="term" value="C:bacterial-type flagellum hook"/>
    <property type="evidence" value="ECO:0007669"/>
    <property type="project" value="UniProtKB-UniRule"/>
</dbReference>
<comment type="subcellular location">
    <subcellularLocation>
        <location evidence="5">Secreted</location>
    </subcellularLocation>
    <subcellularLocation>
        <location evidence="5">Bacterial flagellum</location>
    </subcellularLocation>
</comment>
<dbReference type="GO" id="GO:0009421">
    <property type="term" value="C:bacterial-type flagellum filament cap"/>
    <property type="evidence" value="ECO:0007669"/>
    <property type="project" value="InterPro"/>
</dbReference>
<name>A0A101XQI1_9BACL</name>
<evidence type="ECO:0000256" key="6">
    <source>
        <dbReference type="SAM" id="MobiDB-lite"/>
    </source>
</evidence>
<reference evidence="9 10" key="1">
    <citation type="submission" date="2015-12" db="EMBL/GenBank/DDBJ databases">
        <title>Draft genome sequence of Acidibacillus ferrooxidans ITV001, isolated from a chalcopyrite acid mine drainage site in Brazil.</title>
        <authorList>
            <person name="Dall'Agnol H."/>
            <person name="Nancucheo I."/>
            <person name="Johnson B."/>
            <person name="Oliveira R."/>
            <person name="Leite L."/>
            <person name="Pylro V."/>
            <person name="Nunes G.L."/>
            <person name="Tzotzos G."/>
            <person name="Fernandes G.R."/>
            <person name="Dutra J."/>
            <person name="Orellana S.C."/>
            <person name="Oliveira G."/>
        </authorList>
    </citation>
    <scope>NUCLEOTIDE SEQUENCE [LARGE SCALE GENOMIC DNA]</scope>
    <source>
        <strain evidence="10">ITV01</strain>
    </source>
</reference>
<evidence type="ECO:0000256" key="4">
    <source>
        <dbReference type="ARBA" id="ARBA00023143"/>
    </source>
</evidence>
<protein>
    <recommendedName>
        <fullName evidence="5">Flagellar hook-associated protein 2</fullName>
        <shortName evidence="5">HAP2</shortName>
    </recommendedName>
    <alternativeName>
        <fullName evidence="5">Flagellar cap protein</fullName>
    </alternativeName>
</protein>
<evidence type="ECO:0000259" key="8">
    <source>
        <dbReference type="Pfam" id="PF07195"/>
    </source>
</evidence>
<comment type="function">
    <text evidence="5">Required for morphogenesis and for the elongation of the flagellar filament by facilitating polymerization of the flagellin monomers at the tip of growing filament. Forms a capping structure, which prevents flagellin subunits (transported through the central channel of the flagellum) from leaking out without polymerization at the distal end.</text>
</comment>
<evidence type="ECO:0000313" key="10">
    <source>
        <dbReference type="Proteomes" id="UP000053557"/>
    </source>
</evidence>